<reference evidence="2" key="1">
    <citation type="submission" date="2014-09" db="EMBL/GenBank/DDBJ databases">
        <authorList>
            <person name="Magalhaes I.L.F."/>
            <person name="Oliveira U."/>
            <person name="Santos F.R."/>
            <person name="Vidigal T.H.D.A."/>
            <person name="Brescovit A.D."/>
            <person name="Santos A.J."/>
        </authorList>
    </citation>
    <scope>NUCLEOTIDE SEQUENCE</scope>
    <source>
        <tissue evidence="2">Shoot tissue taken approximately 20 cm above the soil surface</tissue>
    </source>
</reference>
<feature type="region of interest" description="Disordered" evidence="1">
    <location>
        <begin position="68"/>
        <end position="91"/>
    </location>
</feature>
<protein>
    <submittedName>
        <fullName evidence="2">Uncharacterized protein</fullName>
    </submittedName>
</protein>
<dbReference type="EMBL" id="GBRH01196167">
    <property type="protein sequence ID" value="JAE01729.1"/>
    <property type="molecule type" value="Transcribed_RNA"/>
</dbReference>
<proteinExistence type="predicted"/>
<reference evidence="2" key="2">
    <citation type="journal article" date="2015" name="Data Brief">
        <title>Shoot transcriptome of the giant reed, Arundo donax.</title>
        <authorList>
            <person name="Barrero R.A."/>
            <person name="Guerrero F.D."/>
            <person name="Moolhuijzen P."/>
            <person name="Goolsby J.A."/>
            <person name="Tidwell J."/>
            <person name="Bellgard S.E."/>
            <person name="Bellgard M.I."/>
        </authorList>
    </citation>
    <scope>NUCLEOTIDE SEQUENCE</scope>
    <source>
        <tissue evidence="2">Shoot tissue taken approximately 20 cm above the soil surface</tissue>
    </source>
</reference>
<dbReference type="AlphaFoldDB" id="A0A0A9ERV3"/>
<evidence type="ECO:0000313" key="2">
    <source>
        <dbReference type="EMBL" id="JAE01729.1"/>
    </source>
</evidence>
<name>A0A0A9ERV3_ARUDO</name>
<accession>A0A0A9ERV3</accession>
<feature type="region of interest" description="Disordered" evidence="1">
    <location>
        <begin position="1"/>
        <end position="20"/>
    </location>
</feature>
<organism evidence="2">
    <name type="scientific">Arundo donax</name>
    <name type="common">Giant reed</name>
    <name type="synonym">Donax arundinaceus</name>
    <dbReference type="NCBI Taxonomy" id="35708"/>
    <lineage>
        <taxon>Eukaryota</taxon>
        <taxon>Viridiplantae</taxon>
        <taxon>Streptophyta</taxon>
        <taxon>Embryophyta</taxon>
        <taxon>Tracheophyta</taxon>
        <taxon>Spermatophyta</taxon>
        <taxon>Magnoliopsida</taxon>
        <taxon>Liliopsida</taxon>
        <taxon>Poales</taxon>
        <taxon>Poaceae</taxon>
        <taxon>PACMAD clade</taxon>
        <taxon>Arundinoideae</taxon>
        <taxon>Arundineae</taxon>
        <taxon>Arundo</taxon>
    </lineage>
</organism>
<evidence type="ECO:0000256" key="1">
    <source>
        <dbReference type="SAM" id="MobiDB-lite"/>
    </source>
</evidence>
<sequence>MRPCSSTSQQMAHSSPTTANLLRFAGRAASASSSQRAGAASSVAQIRGKTSLSLCLRAAWRRPLCRSSKEDASALAMSKRRRTRHDGASSG</sequence>